<accession>A0ABS5VZL7</accession>
<keyword evidence="4 6" id="KW-0067">ATP-binding</keyword>
<comment type="caution">
    <text evidence="8">The sequence shown here is derived from an EMBL/GenBank/DDBJ whole genome shotgun (WGS) entry which is preliminary data.</text>
</comment>
<dbReference type="EMBL" id="JAHFVK010000001">
    <property type="protein sequence ID" value="MBT2132951.1"/>
    <property type="molecule type" value="Genomic_DNA"/>
</dbReference>
<dbReference type="HAMAP" id="MF_01161">
    <property type="entry name" value="tRNA_Ile_lys_synt"/>
    <property type="match status" value="1"/>
</dbReference>
<feature type="binding site" evidence="6">
    <location>
        <begin position="41"/>
        <end position="46"/>
    </location>
    <ligand>
        <name>ATP</name>
        <dbReference type="ChEBI" id="CHEBI:30616"/>
    </ligand>
</feature>
<protein>
    <recommendedName>
        <fullName evidence="6">tRNA(Ile)-lysidine synthase</fullName>
        <ecNumber evidence="6">6.3.4.19</ecNumber>
    </recommendedName>
    <alternativeName>
        <fullName evidence="6">tRNA(Ile)-2-lysyl-cytidine synthase</fullName>
    </alternativeName>
    <alternativeName>
        <fullName evidence="6">tRNA(Ile)-lysidine synthetase</fullName>
    </alternativeName>
</protein>
<reference evidence="8 9" key="1">
    <citation type="submission" date="2021-05" db="EMBL/GenBank/DDBJ databases">
        <title>Croceibacterium sp. LX-88 genome sequence.</title>
        <authorList>
            <person name="Luo X."/>
        </authorList>
    </citation>
    <scope>NUCLEOTIDE SEQUENCE [LARGE SCALE GENOMIC DNA]</scope>
    <source>
        <strain evidence="8 9">LX-88</strain>
    </source>
</reference>
<dbReference type="GO" id="GO:0032267">
    <property type="term" value="F:tRNA(Ile)-lysidine synthase activity"/>
    <property type="evidence" value="ECO:0007669"/>
    <property type="project" value="UniProtKB-EC"/>
</dbReference>
<keyword evidence="2 6" id="KW-0819">tRNA processing</keyword>
<dbReference type="Pfam" id="PF01171">
    <property type="entry name" value="ATP_bind_3"/>
    <property type="match status" value="1"/>
</dbReference>
<name>A0ABS5VZL7_9SPHN</name>
<dbReference type="PANTHER" id="PTHR43033">
    <property type="entry name" value="TRNA(ILE)-LYSIDINE SYNTHASE-RELATED"/>
    <property type="match status" value="1"/>
</dbReference>
<evidence type="ECO:0000313" key="8">
    <source>
        <dbReference type="EMBL" id="MBT2132951.1"/>
    </source>
</evidence>
<evidence type="ECO:0000256" key="4">
    <source>
        <dbReference type="ARBA" id="ARBA00022840"/>
    </source>
</evidence>
<evidence type="ECO:0000256" key="5">
    <source>
        <dbReference type="ARBA" id="ARBA00048539"/>
    </source>
</evidence>
<evidence type="ECO:0000313" key="9">
    <source>
        <dbReference type="Proteomes" id="UP000811255"/>
    </source>
</evidence>
<evidence type="ECO:0000256" key="6">
    <source>
        <dbReference type="HAMAP-Rule" id="MF_01161"/>
    </source>
</evidence>
<evidence type="ECO:0000259" key="7">
    <source>
        <dbReference type="Pfam" id="PF01171"/>
    </source>
</evidence>
<evidence type="ECO:0000256" key="1">
    <source>
        <dbReference type="ARBA" id="ARBA00022598"/>
    </source>
</evidence>
<dbReference type="InterPro" id="IPR012094">
    <property type="entry name" value="tRNA_Ile_lys_synt"/>
</dbReference>
<dbReference type="EC" id="6.3.4.19" evidence="6"/>
<dbReference type="InterPro" id="IPR012795">
    <property type="entry name" value="tRNA_Ile_lys_synt_N"/>
</dbReference>
<proteinExistence type="inferred from homology"/>
<sequence length="326" mass="34670">MTAPRTRSPAADAIPEALIERFSRSLARLWTGGGRLGLAVSGGPDSLAMLLLAEAAIPGRFEVATVDHGLRAEAADECAMVAQVCAERDIPCEVLRVTVAGGNIQAAAREARYRALAGWADRRGLSAIATAHHADDQAETLLMRLNRGSGVGGLAGVREVGTIADSAIPLIRLLLEFRRRELESVVEAAGLVAAQDPSNLDDRYDRVRLRKALAEADWLDVPALARSAGNLADAEEALAWATDREWVERVSASPDDLRYLPSNPPRAIALRVAARAVGVIGGQPRGGDLARLVERLEAGGSGNLAGVLVTVENGQWVFRPEPPRRV</sequence>
<dbReference type="RefSeq" id="WP_214534177.1">
    <property type="nucleotide sequence ID" value="NZ_JAHFVK010000001.1"/>
</dbReference>
<comment type="function">
    <text evidence="6">Ligates lysine onto the cytidine present at position 34 of the AUA codon-specific tRNA(Ile) that contains the anticodon CAU, in an ATP-dependent manner. Cytidine is converted to lysidine, thus changing the amino acid specificity of the tRNA from methionine to isoleucine.</text>
</comment>
<gene>
    <name evidence="6 8" type="primary">tilS</name>
    <name evidence="8" type="ORF">KK137_01275</name>
</gene>
<evidence type="ECO:0000256" key="2">
    <source>
        <dbReference type="ARBA" id="ARBA00022694"/>
    </source>
</evidence>
<dbReference type="SUPFAM" id="SSF52402">
    <property type="entry name" value="Adenine nucleotide alpha hydrolases-like"/>
    <property type="match status" value="1"/>
</dbReference>
<keyword evidence="1 6" id="KW-0436">Ligase</keyword>
<comment type="subcellular location">
    <subcellularLocation>
        <location evidence="6">Cytoplasm</location>
    </subcellularLocation>
</comment>
<dbReference type="InterPro" id="IPR014729">
    <property type="entry name" value="Rossmann-like_a/b/a_fold"/>
</dbReference>
<feature type="domain" description="tRNA(Ile)-lysidine/2-thiocytidine synthase N-terminal" evidence="7">
    <location>
        <begin position="37"/>
        <end position="211"/>
    </location>
</feature>
<dbReference type="CDD" id="cd01992">
    <property type="entry name" value="TilS_N"/>
    <property type="match status" value="1"/>
</dbReference>
<keyword evidence="9" id="KW-1185">Reference proteome</keyword>
<organism evidence="8 9">
    <name type="scientific">Croceibacterium selenioxidans</name>
    <dbReference type="NCBI Taxonomy" id="2838833"/>
    <lineage>
        <taxon>Bacteria</taxon>
        <taxon>Pseudomonadati</taxon>
        <taxon>Pseudomonadota</taxon>
        <taxon>Alphaproteobacteria</taxon>
        <taxon>Sphingomonadales</taxon>
        <taxon>Erythrobacteraceae</taxon>
        <taxon>Croceibacterium</taxon>
    </lineage>
</organism>
<dbReference type="InterPro" id="IPR011063">
    <property type="entry name" value="TilS/TtcA_N"/>
</dbReference>
<dbReference type="NCBIfam" id="TIGR02432">
    <property type="entry name" value="lysidine_TilS_N"/>
    <property type="match status" value="1"/>
</dbReference>
<keyword evidence="6" id="KW-0963">Cytoplasm</keyword>
<keyword evidence="3 6" id="KW-0547">Nucleotide-binding</keyword>
<comment type="similarity">
    <text evidence="6">Belongs to the tRNA(Ile)-lysidine synthase family.</text>
</comment>
<comment type="domain">
    <text evidence="6">The N-terminal region contains the highly conserved SGGXDS motif, predicted to be a P-loop motif involved in ATP binding.</text>
</comment>
<evidence type="ECO:0000256" key="3">
    <source>
        <dbReference type="ARBA" id="ARBA00022741"/>
    </source>
</evidence>
<dbReference type="PANTHER" id="PTHR43033:SF5">
    <property type="entry name" value="TRNA(ILE)-LYSIDINE SYNTHETASE"/>
    <property type="match status" value="1"/>
</dbReference>
<comment type="catalytic activity">
    <reaction evidence="5 6">
        <text>cytidine(34) in tRNA(Ile2) + L-lysine + ATP = lysidine(34) in tRNA(Ile2) + AMP + diphosphate + H(+)</text>
        <dbReference type="Rhea" id="RHEA:43744"/>
        <dbReference type="Rhea" id="RHEA-COMP:10625"/>
        <dbReference type="Rhea" id="RHEA-COMP:10670"/>
        <dbReference type="ChEBI" id="CHEBI:15378"/>
        <dbReference type="ChEBI" id="CHEBI:30616"/>
        <dbReference type="ChEBI" id="CHEBI:32551"/>
        <dbReference type="ChEBI" id="CHEBI:33019"/>
        <dbReference type="ChEBI" id="CHEBI:82748"/>
        <dbReference type="ChEBI" id="CHEBI:83665"/>
        <dbReference type="ChEBI" id="CHEBI:456215"/>
        <dbReference type="EC" id="6.3.4.19"/>
    </reaction>
</comment>
<dbReference type="Proteomes" id="UP000811255">
    <property type="component" value="Unassembled WGS sequence"/>
</dbReference>
<dbReference type="Gene3D" id="3.40.50.620">
    <property type="entry name" value="HUPs"/>
    <property type="match status" value="1"/>
</dbReference>